<keyword evidence="8" id="KW-0969">Cilium</keyword>
<evidence type="ECO:0000313" key="8">
    <source>
        <dbReference type="EMBL" id="MFG6488990.1"/>
    </source>
</evidence>
<keyword evidence="9" id="KW-1185">Reference proteome</keyword>
<evidence type="ECO:0000256" key="3">
    <source>
        <dbReference type="ARBA" id="ARBA00023054"/>
    </source>
</evidence>
<reference evidence="8 9" key="1">
    <citation type="submission" date="2024-08" db="EMBL/GenBank/DDBJ databases">
        <authorList>
            <person name="Lu H."/>
        </authorList>
    </citation>
    <scope>NUCLEOTIDE SEQUENCE [LARGE SCALE GENOMIC DNA]</scope>
    <source>
        <strain evidence="8 9">BYS78W</strain>
    </source>
</reference>
<evidence type="ECO:0000259" key="7">
    <source>
        <dbReference type="Pfam" id="PF07195"/>
    </source>
</evidence>
<evidence type="ECO:0000256" key="4">
    <source>
        <dbReference type="ARBA" id="ARBA00023143"/>
    </source>
</evidence>
<keyword evidence="8" id="KW-0966">Cell projection</keyword>
<comment type="subunit">
    <text evidence="2 5">Homopentamer.</text>
</comment>
<comment type="function">
    <text evidence="5">Required for morphogenesis and for the elongation of the flagellar filament by facilitating polymerization of the flagellin monomers at the tip of growing filament. Forms a capping structure, which prevents flagellin subunits (transported through the central channel of the flagellum) from leaking out without polymerization at the distal end.</text>
</comment>
<dbReference type="RefSeq" id="WP_394414935.1">
    <property type="nucleotide sequence ID" value="NZ_JBIGIC010000010.1"/>
</dbReference>
<keyword evidence="5" id="KW-0964">Secreted</keyword>
<dbReference type="Proteomes" id="UP001606134">
    <property type="component" value="Unassembled WGS sequence"/>
</dbReference>
<comment type="caution">
    <text evidence="8">The sequence shown here is derived from an EMBL/GenBank/DDBJ whole genome shotgun (WGS) entry which is preliminary data.</text>
</comment>
<evidence type="ECO:0000256" key="1">
    <source>
        <dbReference type="ARBA" id="ARBA00009764"/>
    </source>
</evidence>
<sequence length="463" mass="46689">MSLSTTSFDPVTTATSLAQASVQNMQQLLNTRSQAVQSTNTALSGLQSALSSFSTAMSGLSSLPGQSVTAYSATLSDSTVATAKASSTAVPGSYAISVAQIATQHSIAFANIPNTIVPSPPQPGSTITITFANGKTATVTLSAAGGSMGAGDIARAINQQAGGQATANVVSGTDAGGNPVTQLTLTSGTSGAQGGIASISYTDGSGATTAGELVPGVSFASATQLTPALDAEATINGVYVKQGSNTVTAIPGVTLTLTAAQAASAAPATLTVARDNSATAGQVQNFVNAYNTLKKSLDNLTAIGSDGTATGAFANDAGVRSLQDKLTSLLRQNYGGSTLFKLGVSADRKGTLSLDSDKLKQALDASPTALDDVLGNASLSAPSGLLGALSGLAQRWTNATSGQIQQRQLSQQQIGKLIADQQAQLTDQYNNAYSRYLDQFTRLQAVQTQMSQTSSMFDALKSS</sequence>
<feature type="domain" description="Flagellar hook-associated protein 2 N-terminal" evidence="6">
    <location>
        <begin position="8"/>
        <end position="105"/>
    </location>
</feature>
<comment type="similarity">
    <text evidence="1 5">Belongs to the FliD family.</text>
</comment>
<gene>
    <name evidence="8" type="primary">fliD</name>
    <name evidence="8" type="ORF">ACG04R_20050</name>
</gene>
<keyword evidence="3" id="KW-0175">Coiled coil</keyword>
<evidence type="ECO:0000256" key="2">
    <source>
        <dbReference type="ARBA" id="ARBA00011255"/>
    </source>
</evidence>
<dbReference type="Pfam" id="PF02465">
    <property type="entry name" value="FliD_N"/>
    <property type="match status" value="1"/>
</dbReference>
<protein>
    <recommendedName>
        <fullName evidence="5">Flagellar hook-associated protein 2</fullName>
        <shortName evidence="5">HAP2</shortName>
    </recommendedName>
    <alternativeName>
        <fullName evidence="5">Flagellar cap protein</fullName>
    </alternativeName>
</protein>
<dbReference type="InterPro" id="IPR010809">
    <property type="entry name" value="FliD_C"/>
</dbReference>
<evidence type="ECO:0000313" key="9">
    <source>
        <dbReference type="Proteomes" id="UP001606134"/>
    </source>
</evidence>
<dbReference type="InterPro" id="IPR003481">
    <property type="entry name" value="FliD_N"/>
</dbReference>
<accession>A0ABW7HGE4</accession>
<keyword evidence="8" id="KW-0282">Flagellum</keyword>
<dbReference type="InterPro" id="IPR040026">
    <property type="entry name" value="FliD"/>
</dbReference>
<feature type="domain" description="Flagellar hook-associated protein 2 C-terminal" evidence="7">
    <location>
        <begin position="228"/>
        <end position="451"/>
    </location>
</feature>
<dbReference type="PANTHER" id="PTHR30288:SF0">
    <property type="entry name" value="FLAGELLAR HOOK-ASSOCIATED PROTEIN 2"/>
    <property type="match status" value="1"/>
</dbReference>
<name>A0ABW7HGE4_9BURK</name>
<dbReference type="EMBL" id="JBIGIC010000010">
    <property type="protein sequence ID" value="MFG6488990.1"/>
    <property type="molecule type" value="Genomic_DNA"/>
</dbReference>
<dbReference type="PANTHER" id="PTHR30288">
    <property type="entry name" value="FLAGELLAR CAP/ASSEMBLY PROTEIN FLID"/>
    <property type="match status" value="1"/>
</dbReference>
<proteinExistence type="inferred from homology"/>
<keyword evidence="4 5" id="KW-0975">Bacterial flagellum</keyword>
<evidence type="ECO:0000256" key="5">
    <source>
        <dbReference type="RuleBase" id="RU362066"/>
    </source>
</evidence>
<dbReference type="Pfam" id="PF07195">
    <property type="entry name" value="FliD_C"/>
    <property type="match status" value="1"/>
</dbReference>
<organism evidence="8 9">
    <name type="scientific">Pelomonas candidula</name>
    <dbReference type="NCBI Taxonomy" id="3299025"/>
    <lineage>
        <taxon>Bacteria</taxon>
        <taxon>Pseudomonadati</taxon>
        <taxon>Pseudomonadota</taxon>
        <taxon>Betaproteobacteria</taxon>
        <taxon>Burkholderiales</taxon>
        <taxon>Sphaerotilaceae</taxon>
        <taxon>Roseateles</taxon>
    </lineage>
</organism>
<evidence type="ECO:0000259" key="6">
    <source>
        <dbReference type="Pfam" id="PF02465"/>
    </source>
</evidence>
<comment type="subcellular location">
    <subcellularLocation>
        <location evidence="5">Secreted</location>
    </subcellularLocation>
    <subcellularLocation>
        <location evidence="5">Bacterial flagellum</location>
    </subcellularLocation>
</comment>